<evidence type="ECO:0000256" key="4">
    <source>
        <dbReference type="ARBA" id="ARBA00038303"/>
    </source>
</evidence>
<dbReference type="Proteomes" id="UP001295469">
    <property type="component" value="Chromosome C09"/>
</dbReference>
<dbReference type="InterPro" id="IPR003742">
    <property type="entry name" value="RlmH-like"/>
</dbReference>
<dbReference type="AlphaFoldDB" id="A0A816J5Z0"/>
<name>A0A816J5Z0_BRANA</name>
<dbReference type="HAMAP" id="MF_00658">
    <property type="entry name" value="23SrRNA_methyltr_H"/>
    <property type="match status" value="1"/>
</dbReference>
<evidence type="ECO:0000256" key="3">
    <source>
        <dbReference type="ARBA" id="ARBA00022691"/>
    </source>
</evidence>
<protein>
    <submittedName>
        <fullName evidence="5">(rape) hypothetical protein</fullName>
    </submittedName>
</protein>
<dbReference type="InterPro" id="IPR029028">
    <property type="entry name" value="Alpha/beta_knot_MTases"/>
</dbReference>
<keyword evidence="1" id="KW-0489">Methyltransferase</keyword>
<gene>
    <name evidence="5" type="ORF">DARMORV10_C09P66410.1</name>
</gene>
<evidence type="ECO:0000256" key="2">
    <source>
        <dbReference type="ARBA" id="ARBA00022679"/>
    </source>
</evidence>
<organism evidence="5">
    <name type="scientific">Brassica napus</name>
    <name type="common">Rape</name>
    <dbReference type="NCBI Taxonomy" id="3708"/>
    <lineage>
        <taxon>Eukaryota</taxon>
        <taxon>Viridiplantae</taxon>
        <taxon>Streptophyta</taxon>
        <taxon>Embryophyta</taxon>
        <taxon>Tracheophyta</taxon>
        <taxon>Spermatophyta</taxon>
        <taxon>Magnoliopsida</taxon>
        <taxon>eudicotyledons</taxon>
        <taxon>Gunneridae</taxon>
        <taxon>Pentapetalae</taxon>
        <taxon>rosids</taxon>
        <taxon>malvids</taxon>
        <taxon>Brassicales</taxon>
        <taxon>Brassicaceae</taxon>
        <taxon>Brassiceae</taxon>
        <taxon>Brassica</taxon>
    </lineage>
</organism>
<proteinExistence type="inferred from homology"/>
<evidence type="ECO:0000313" key="5">
    <source>
        <dbReference type="EMBL" id="CAF1787694.1"/>
    </source>
</evidence>
<keyword evidence="3" id="KW-0949">S-adenosyl-L-methionine</keyword>
<dbReference type="Gene3D" id="3.40.1280.10">
    <property type="match status" value="1"/>
</dbReference>
<keyword evidence="2" id="KW-0808">Transferase</keyword>
<dbReference type="CDD" id="cd18081">
    <property type="entry name" value="RlmH-like"/>
    <property type="match status" value="1"/>
</dbReference>
<dbReference type="PANTHER" id="PTHR33603:SF1">
    <property type="entry name" value="RIBOSOMAL RNA LARGE SUBUNIT METHYLTRANSFERASE H"/>
    <property type="match status" value="1"/>
</dbReference>
<evidence type="ECO:0000256" key="1">
    <source>
        <dbReference type="ARBA" id="ARBA00022603"/>
    </source>
</evidence>
<dbReference type="GO" id="GO:0032259">
    <property type="term" value="P:methylation"/>
    <property type="evidence" value="ECO:0007669"/>
    <property type="project" value="UniProtKB-KW"/>
</dbReference>
<dbReference type="SUPFAM" id="SSF75217">
    <property type="entry name" value="alpha/beta knot"/>
    <property type="match status" value="1"/>
</dbReference>
<dbReference type="Pfam" id="PF02590">
    <property type="entry name" value="SPOUT_MTase"/>
    <property type="match status" value="1"/>
</dbReference>
<dbReference type="PANTHER" id="PTHR33603">
    <property type="entry name" value="METHYLTRANSFERASE"/>
    <property type="match status" value="1"/>
</dbReference>
<dbReference type="EMBL" id="HG994373">
    <property type="protein sequence ID" value="CAF1787694.1"/>
    <property type="molecule type" value="Genomic_DNA"/>
</dbReference>
<dbReference type="GO" id="GO:0008168">
    <property type="term" value="F:methyltransferase activity"/>
    <property type="evidence" value="ECO:0007669"/>
    <property type="project" value="UniProtKB-KW"/>
</dbReference>
<accession>A0A816J5Z0</accession>
<dbReference type="InterPro" id="IPR029026">
    <property type="entry name" value="tRNA_m1G_MTases_N"/>
</dbReference>
<dbReference type="GO" id="GO:0006364">
    <property type="term" value="P:rRNA processing"/>
    <property type="evidence" value="ECO:0007669"/>
    <property type="project" value="InterPro"/>
</dbReference>
<reference evidence="5" key="1">
    <citation type="submission" date="2021-01" db="EMBL/GenBank/DDBJ databases">
        <authorList>
            <consortium name="Genoscope - CEA"/>
            <person name="William W."/>
        </authorList>
    </citation>
    <scope>NUCLEOTIDE SEQUENCE</scope>
</reference>
<comment type="similarity">
    <text evidence="4">Belongs to the RNA methyltransferase RlmH family.</text>
</comment>
<sequence>MERSPNGGASSFLNSIYIIVGLRPDPAVLNGRRVCFRLPRSVGESVVSCPCSGSSEYVVDLGFGGGWIWRALPIRVITVGKKRAEGVRLLVDEYKAKLKPYCSFEDSLVRSNPRNAQDVRAQVEDEEVAVMKLIGPDVWVVVLDERGRDVDSEQMAELLGDAGNSGASRISFCIGGAYGHGSEVRKRANVTIRLSSMVLNHQIALVVLMEQLYRAWTILKGQNYHH</sequence>